<evidence type="ECO:0000256" key="2">
    <source>
        <dbReference type="ARBA" id="ARBA00023002"/>
    </source>
</evidence>
<accession>A0A6L9UJG5</accession>
<dbReference type="Pfam" id="PF02826">
    <property type="entry name" value="2-Hacid_dh_C"/>
    <property type="match status" value="1"/>
</dbReference>
<evidence type="ECO:0000259" key="6">
    <source>
        <dbReference type="Pfam" id="PF02826"/>
    </source>
</evidence>
<dbReference type="GO" id="GO:0016616">
    <property type="term" value="F:oxidoreductase activity, acting on the CH-OH group of donors, NAD or NADP as acceptor"/>
    <property type="evidence" value="ECO:0007669"/>
    <property type="project" value="InterPro"/>
</dbReference>
<dbReference type="SUPFAM" id="SSF52283">
    <property type="entry name" value="Formate/glycerate dehydrogenase catalytic domain-like"/>
    <property type="match status" value="1"/>
</dbReference>
<dbReference type="EMBL" id="WUEY01000032">
    <property type="protein sequence ID" value="NEI74502.1"/>
    <property type="molecule type" value="Genomic_DNA"/>
</dbReference>
<name>A0A6L9UJG5_9HYPH</name>
<feature type="domain" description="D-isomer specific 2-hydroxyacid dehydrogenase catalytic" evidence="5">
    <location>
        <begin position="18"/>
        <end position="312"/>
    </location>
</feature>
<dbReference type="InterPro" id="IPR006139">
    <property type="entry name" value="D-isomer_2_OHA_DH_cat_dom"/>
</dbReference>
<keyword evidence="2 4" id="KW-0560">Oxidoreductase</keyword>
<evidence type="ECO:0000256" key="1">
    <source>
        <dbReference type="ARBA" id="ARBA00005854"/>
    </source>
</evidence>
<dbReference type="Pfam" id="PF00389">
    <property type="entry name" value="2-Hacid_dh"/>
    <property type="match status" value="1"/>
</dbReference>
<keyword evidence="3" id="KW-0520">NAD</keyword>
<evidence type="ECO:0000313" key="8">
    <source>
        <dbReference type="Proteomes" id="UP000483035"/>
    </source>
</evidence>
<comment type="similarity">
    <text evidence="1 4">Belongs to the D-isomer specific 2-hydroxyacid dehydrogenase family.</text>
</comment>
<dbReference type="InterPro" id="IPR006140">
    <property type="entry name" value="D-isomer_DH_NAD-bd"/>
</dbReference>
<organism evidence="7 8">
    <name type="scientific">Rhizobium lusitanum</name>
    <dbReference type="NCBI Taxonomy" id="293958"/>
    <lineage>
        <taxon>Bacteria</taxon>
        <taxon>Pseudomonadati</taxon>
        <taxon>Pseudomonadota</taxon>
        <taxon>Alphaproteobacteria</taxon>
        <taxon>Hyphomicrobiales</taxon>
        <taxon>Rhizobiaceae</taxon>
        <taxon>Rhizobium/Agrobacterium group</taxon>
        <taxon>Rhizobium</taxon>
    </lineage>
</organism>
<dbReference type="GO" id="GO:0051287">
    <property type="term" value="F:NAD binding"/>
    <property type="evidence" value="ECO:0007669"/>
    <property type="project" value="InterPro"/>
</dbReference>
<dbReference type="SUPFAM" id="SSF51735">
    <property type="entry name" value="NAD(P)-binding Rossmann-fold domains"/>
    <property type="match status" value="1"/>
</dbReference>
<sequence>MRVAVLDDWQRIAEHSTDWSALTARAEVVFFHQPLGSSNDVVKALADFDIILAMRERTAFSNDVISRLPRLKFFNMTGRRARGLDEMLRRGITVSITGGGEDGQDTAEHALALMLSAARRIPEGDASIKGGSFLENVPPGFRLAGKTLGILGLGLIGGHIANYCRALGMNVIAWSRSMTDDKAAAAGVEAVSIDDLFARADIVSLHLVLSPETEKIVGRAQLSRMRDGAVLVNTSRAPLIDEQPLLEALRNRRIQAAIDVFNEEPLPAEHPLRTAPNVVLTPHVGYGTREMYQIFYRNSVENILAFLDGAPIRQYSSANHLM</sequence>
<protein>
    <submittedName>
        <fullName evidence="7">D-2-hydroxyacid dehydrogenase family protein</fullName>
    </submittedName>
</protein>
<proteinExistence type="inferred from homology"/>
<dbReference type="AlphaFoldDB" id="A0A6L9UJG5"/>
<reference evidence="7 8" key="1">
    <citation type="submission" date="2019-12" db="EMBL/GenBank/DDBJ databases">
        <title>Rhizobium genotypes associated with high levels of biological nitrogen fixation by grain legumes in a temperate-maritime cropping system.</title>
        <authorList>
            <person name="Maluk M."/>
            <person name="Francesc Ferrando Molina F."/>
            <person name="Lopez Del Egido L."/>
            <person name="Lafos M."/>
            <person name="Langarica-Fuentes A."/>
            <person name="Gebre Yohannes G."/>
            <person name="Young M.W."/>
            <person name="Martin P."/>
            <person name="Gantlett R."/>
            <person name="Kenicer G."/>
            <person name="Hawes C."/>
            <person name="Begg G.S."/>
            <person name="Quilliam R.S."/>
            <person name="Squire G.R."/>
            <person name="Poole P.S."/>
            <person name="Young P.W."/>
            <person name="Iannetta P.M."/>
            <person name="James E.K."/>
        </authorList>
    </citation>
    <scope>NUCLEOTIDE SEQUENCE [LARGE SCALE GENOMIC DNA]</scope>
    <source>
        <strain evidence="7 8">JHI1118</strain>
    </source>
</reference>
<comment type="caution">
    <text evidence="7">The sequence shown here is derived from an EMBL/GenBank/DDBJ whole genome shotgun (WGS) entry which is preliminary data.</text>
</comment>
<dbReference type="Proteomes" id="UP000483035">
    <property type="component" value="Unassembled WGS sequence"/>
</dbReference>
<evidence type="ECO:0000313" key="7">
    <source>
        <dbReference type="EMBL" id="NEI74502.1"/>
    </source>
</evidence>
<evidence type="ECO:0000256" key="3">
    <source>
        <dbReference type="ARBA" id="ARBA00023027"/>
    </source>
</evidence>
<evidence type="ECO:0000256" key="4">
    <source>
        <dbReference type="RuleBase" id="RU003719"/>
    </source>
</evidence>
<feature type="domain" description="D-isomer specific 2-hydroxyacid dehydrogenase NAD-binding" evidence="6">
    <location>
        <begin position="111"/>
        <end position="285"/>
    </location>
</feature>
<dbReference type="CDD" id="cd12169">
    <property type="entry name" value="PGDH_like_1"/>
    <property type="match status" value="1"/>
</dbReference>
<dbReference type="FunFam" id="3.40.50.720:FF:000203">
    <property type="entry name" value="D-3-phosphoglycerate dehydrogenase (SerA)"/>
    <property type="match status" value="1"/>
</dbReference>
<dbReference type="InterPro" id="IPR050857">
    <property type="entry name" value="D-2-hydroxyacid_DH"/>
</dbReference>
<dbReference type="Gene3D" id="3.40.50.720">
    <property type="entry name" value="NAD(P)-binding Rossmann-like Domain"/>
    <property type="match status" value="2"/>
</dbReference>
<dbReference type="PANTHER" id="PTHR42789:SF1">
    <property type="entry name" value="D-ISOMER SPECIFIC 2-HYDROXYACID DEHYDROGENASE FAMILY PROTEIN (AFU_ORTHOLOGUE AFUA_6G10090)"/>
    <property type="match status" value="1"/>
</dbReference>
<gene>
    <name evidence="7" type="ORF">GR212_33685</name>
</gene>
<dbReference type="PANTHER" id="PTHR42789">
    <property type="entry name" value="D-ISOMER SPECIFIC 2-HYDROXYACID DEHYDROGENASE FAMILY PROTEIN (AFU_ORTHOLOGUE AFUA_6G10090)"/>
    <property type="match status" value="1"/>
</dbReference>
<evidence type="ECO:0000259" key="5">
    <source>
        <dbReference type="Pfam" id="PF00389"/>
    </source>
</evidence>
<dbReference type="InterPro" id="IPR036291">
    <property type="entry name" value="NAD(P)-bd_dom_sf"/>
</dbReference>